<protein>
    <submittedName>
        <fullName evidence="1">Uncharacterized protein</fullName>
    </submittedName>
</protein>
<accession>X1A3Z5</accession>
<evidence type="ECO:0000313" key="1">
    <source>
        <dbReference type="EMBL" id="GAG76850.1"/>
    </source>
</evidence>
<proteinExistence type="predicted"/>
<sequence length="32" mass="3685">IIILQLVFYKMAEKKGIEPGAFLYSQKITNDI</sequence>
<reference evidence="1" key="1">
    <citation type="journal article" date="2014" name="Front. Microbiol.">
        <title>High frequency of phylogenetically diverse reductive dehalogenase-homologous genes in deep subseafloor sedimentary metagenomes.</title>
        <authorList>
            <person name="Kawai M."/>
            <person name="Futagami T."/>
            <person name="Toyoda A."/>
            <person name="Takaki Y."/>
            <person name="Nishi S."/>
            <person name="Hori S."/>
            <person name="Arai W."/>
            <person name="Tsubouchi T."/>
            <person name="Morono Y."/>
            <person name="Uchiyama I."/>
            <person name="Ito T."/>
            <person name="Fujiyama A."/>
            <person name="Inagaki F."/>
            <person name="Takami H."/>
        </authorList>
    </citation>
    <scope>NUCLEOTIDE SEQUENCE</scope>
    <source>
        <strain evidence="1">Expedition CK06-06</strain>
    </source>
</reference>
<dbReference type="AlphaFoldDB" id="X1A3Z5"/>
<organism evidence="1">
    <name type="scientific">marine sediment metagenome</name>
    <dbReference type="NCBI Taxonomy" id="412755"/>
    <lineage>
        <taxon>unclassified sequences</taxon>
        <taxon>metagenomes</taxon>
        <taxon>ecological metagenomes</taxon>
    </lineage>
</organism>
<dbReference type="EMBL" id="BART01014751">
    <property type="protein sequence ID" value="GAG76850.1"/>
    <property type="molecule type" value="Genomic_DNA"/>
</dbReference>
<name>X1A3Z5_9ZZZZ</name>
<gene>
    <name evidence="1" type="ORF">S01H4_29153</name>
</gene>
<comment type="caution">
    <text evidence="1">The sequence shown here is derived from an EMBL/GenBank/DDBJ whole genome shotgun (WGS) entry which is preliminary data.</text>
</comment>
<feature type="non-terminal residue" evidence="1">
    <location>
        <position position="1"/>
    </location>
</feature>